<dbReference type="Proteomes" id="UP000275461">
    <property type="component" value="Unassembled WGS sequence"/>
</dbReference>
<reference evidence="1 2" key="1">
    <citation type="submission" date="2018-10" db="EMBL/GenBank/DDBJ databases">
        <title>Genomic Encyclopedia of Type Strains, Phase IV (KMG-IV): sequencing the most valuable type-strain genomes for metagenomic binning, comparative biology and taxonomic classification.</title>
        <authorList>
            <person name="Goeker M."/>
        </authorList>
    </citation>
    <scope>NUCLEOTIDE SEQUENCE [LARGE SCALE GENOMIC DNA]</scope>
    <source>
        <strain evidence="1 2">DSM 12769</strain>
    </source>
</reference>
<organism evidence="1 2">
    <name type="scientific">Alkalispirillum mobile</name>
    <dbReference type="NCBI Taxonomy" id="85925"/>
    <lineage>
        <taxon>Bacteria</taxon>
        <taxon>Pseudomonadati</taxon>
        <taxon>Pseudomonadota</taxon>
        <taxon>Gammaproteobacteria</taxon>
        <taxon>Chromatiales</taxon>
        <taxon>Ectothiorhodospiraceae</taxon>
        <taxon>Alkalispirillum</taxon>
    </lineage>
</organism>
<keyword evidence="2" id="KW-1185">Reference proteome</keyword>
<dbReference type="AlphaFoldDB" id="A0A498BPZ0"/>
<name>A0A498BPZ0_9GAMM</name>
<dbReference type="EMBL" id="RCDA01000013">
    <property type="protein sequence ID" value="RLK46193.1"/>
    <property type="molecule type" value="Genomic_DNA"/>
</dbReference>
<feature type="non-terminal residue" evidence="1">
    <location>
        <position position="1"/>
    </location>
</feature>
<proteinExistence type="predicted"/>
<evidence type="ECO:0000313" key="2">
    <source>
        <dbReference type="Proteomes" id="UP000275461"/>
    </source>
</evidence>
<protein>
    <submittedName>
        <fullName evidence="1">Uncharacterized protein</fullName>
    </submittedName>
</protein>
<gene>
    <name evidence="1" type="ORF">DFR31_2760</name>
</gene>
<accession>A0A498BPZ0</accession>
<comment type="caution">
    <text evidence="1">The sequence shown here is derived from an EMBL/GenBank/DDBJ whole genome shotgun (WGS) entry which is preliminary data.</text>
</comment>
<evidence type="ECO:0000313" key="1">
    <source>
        <dbReference type="EMBL" id="RLK46193.1"/>
    </source>
</evidence>
<sequence length="35" mass="3819">EKFVELGNVEDRFGIEVKPTPRKAYPTLPFAAGAA</sequence>